<dbReference type="Proteomes" id="UP000544107">
    <property type="component" value="Unassembled WGS sequence"/>
</dbReference>
<dbReference type="EMBL" id="JACIED010000001">
    <property type="protein sequence ID" value="MBB4005796.1"/>
    <property type="molecule type" value="Genomic_DNA"/>
</dbReference>
<evidence type="ECO:0000256" key="1">
    <source>
        <dbReference type="SAM" id="MobiDB-lite"/>
    </source>
</evidence>
<reference evidence="3 4" key="1">
    <citation type="submission" date="2016-09" db="EMBL/GenBank/DDBJ databases">
        <title>Rhizobium oryziradicis sp. nov., isolated from the root of rice.</title>
        <authorList>
            <person name="Zhao J."/>
            <person name="Zhang X."/>
        </authorList>
    </citation>
    <scope>NUCLEOTIDE SEQUENCE [LARGE SCALE GENOMIC DNA]</scope>
    <source>
        <strain evidence="3 4">14971</strain>
    </source>
</reference>
<evidence type="ECO:0000313" key="2">
    <source>
        <dbReference type="EMBL" id="MBB4005796.1"/>
    </source>
</evidence>
<dbReference type="Pfam" id="PF10109">
    <property type="entry name" value="Phage_TAC_7"/>
    <property type="match status" value="1"/>
</dbReference>
<keyword evidence="4" id="KW-1185">Reference proteome</keyword>
<sequence length="156" mass="16901">MMVEPRRSRKPVDDPLGQALAGPAPVAAEPVAAPKATMIDLDAFTTSPGELYAGDNSADEARDPVVAYDDDLAGSRTYTLVQKPKVNGVILSTITLRMPEQQDIDDFYSGGVDGTRGMLARLTGLHPVVIKRLKWPDAEAVFQLYRDIVPSFMIGE</sequence>
<organism evidence="3 4">
    <name type="scientific">Allorhizobium taibaishanense</name>
    <dbReference type="NCBI Taxonomy" id="887144"/>
    <lineage>
        <taxon>Bacteria</taxon>
        <taxon>Pseudomonadati</taxon>
        <taxon>Pseudomonadota</taxon>
        <taxon>Alphaproteobacteria</taxon>
        <taxon>Hyphomicrobiales</taxon>
        <taxon>Rhizobiaceae</taxon>
        <taxon>Rhizobium/Agrobacterium group</taxon>
        <taxon>Allorhizobium</taxon>
    </lineage>
</organism>
<protein>
    <recommendedName>
        <fullName evidence="6">Phage tail assembly protein</fullName>
    </recommendedName>
</protein>
<feature type="compositionally biased region" description="Basic and acidic residues" evidence="1">
    <location>
        <begin position="1"/>
        <end position="13"/>
    </location>
</feature>
<dbReference type="AlphaFoldDB" id="A0A1Q9A2K6"/>
<dbReference type="RefSeq" id="WP_075614635.1">
    <property type="nucleotide sequence ID" value="NZ_JACIED010000001.1"/>
</dbReference>
<feature type="compositionally biased region" description="Low complexity" evidence="1">
    <location>
        <begin position="15"/>
        <end position="25"/>
    </location>
</feature>
<dbReference type="STRING" id="887144.BJF91_17065"/>
<evidence type="ECO:0008006" key="6">
    <source>
        <dbReference type="Google" id="ProtNLM"/>
    </source>
</evidence>
<reference evidence="2 5" key="2">
    <citation type="submission" date="2020-08" db="EMBL/GenBank/DDBJ databases">
        <title>Genomic Encyclopedia of Type Strains, Phase IV (KMG-IV): sequencing the most valuable type-strain genomes for metagenomic binning, comparative biology and taxonomic classification.</title>
        <authorList>
            <person name="Goeker M."/>
        </authorList>
    </citation>
    <scope>NUCLEOTIDE SEQUENCE [LARGE SCALE GENOMIC DNA]</scope>
    <source>
        <strain evidence="2 5">DSM 100021</strain>
    </source>
</reference>
<evidence type="ECO:0000313" key="5">
    <source>
        <dbReference type="Proteomes" id="UP000544107"/>
    </source>
</evidence>
<comment type="caution">
    <text evidence="3">The sequence shown here is derived from an EMBL/GenBank/DDBJ whole genome shotgun (WGS) entry which is preliminary data.</text>
</comment>
<dbReference type="OrthoDB" id="8456589at2"/>
<proteinExistence type="predicted"/>
<accession>A0A1Q9A2K6</accession>
<feature type="region of interest" description="Disordered" evidence="1">
    <location>
        <begin position="1"/>
        <end position="25"/>
    </location>
</feature>
<evidence type="ECO:0000313" key="4">
    <source>
        <dbReference type="Proteomes" id="UP000185598"/>
    </source>
</evidence>
<evidence type="ECO:0000313" key="3">
    <source>
        <dbReference type="EMBL" id="OLP48845.1"/>
    </source>
</evidence>
<dbReference type="Proteomes" id="UP000185598">
    <property type="component" value="Unassembled WGS sequence"/>
</dbReference>
<name>A0A1Q9A2K6_9HYPH</name>
<dbReference type="InterPro" id="IPR019289">
    <property type="entry name" value="Phage_tail_E/E"/>
</dbReference>
<dbReference type="EMBL" id="MKIN01000022">
    <property type="protein sequence ID" value="OLP48845.1"/>
    <property type="molecule type" value="Genomic_DNA"/>
</dbReference>
<gene>
    <name evidence="3" type="ORF">BJF91_17065</name>
    <name evidence="2" type="ORF">GGQ71_000032</name>
</gene>